<evidence type="ECO:0000259" key="4">
    <source>
        <dbReference type="Pfam" id="PF05726"/>
    </source>
</evidence>
<evidence type="ECO:0000259" key="3">
    <source>
        <dbReference type="Pfam" id="PF02678"/>
    </source>
</evidence>
<dbReference type="InterPro" id="IPR008778">
    <property type="entry name" value="Pirin_C_dom"/>
</dbReference>
<dbReference type="InterPro" id="IPR012093">
    <property type="entry name" value="Pirin"/>
</dbReference>
<dbReference type="RefSeq" id="WP_345061629.1">
    <property type="nucleotide sequence ID" value="NZ_BAABEX010000007.1"/>
</dbReference>
<accession>A0ABP8L2M5</accession>
<proteinExistence type="inferred from homology"/>
<evidence type="ECO:0000256" key="2">
    <source>
        <dbReference type="RuleBase" id="RU003457"/>
    </source>
</evidence>
<dbReference type="InterPro" id="IPR014710">
    <property type="entry name" value="RmlC-like_jellyroll"/>
</dbReference>
<comment type="caution">
    <text evidence="5">The sequence shown here is derived from an EMBL/GenBank/DDBJ whole genome shotgun (WGS) entry which is preliminary data.</text>
</comment>
<protein>
    <submittedName>
        <fullName evidence="5">Pirin family protein</fullName>
    </submittedName>
</protein>
<dbReference type="Proteomes" id="UP001501788">
    <property type="component" value="Unassembled WGS sequence"/>
</dbReference>
<dbReference type="CDD" id="cd02909">
    <property type="entry name" value="cupin_pirin_N"/>
    <property type="match status" value="1"/>
</dbReference>
<keyword evidence="6" id="KW-1185">Reference proteome</keyword>
<dbReference type="SUPFAM" id="SSF51182">
    <property type="entry name" value="RmlC-like cupins"/>
    <property type="match status" value="1"/>
</dbReference>
<dbReference type="PIRSF" id="PIRSF006232">
    <property type="entry name" value="Pirin"/>
    <property type="match status" value="1"/>
</dbReference>
<organism evidence="5 6">
    <name type="scientific">Acidovorax lacteus</name>
    <dbReference type="NCBI Taxonomy" id="1924988"/>
    <lineage>
        <taxon>Bacteria</taxon>
        <taxon>Pseudomonadati</taxon>
        <taxon>Pseudomonadota</taxon>
        <taxon>Betaproteobacteria</taxon>
        <taxon>Burkholderiales</taxon>
        <taxon>Comamonadaceae</taxon>
        <taxon>Acidovorax</taxon>
    </lineage>
</organism>
<feature type="domain" description="Pirin N-terminal" evidence="3">
    <location>
        <begin position="23"/>
        <end position="125"/>
    </location>
</feature>
<dbReference type="EMBL" id="BAABEX010000007">
    <property type="protein sequence ID" value="GAA4420919.1"/>
    <property type="molecule type" value="Genomic_DNA"/>
</dbReference>
<dbReference type="PANTHER" id="PTHR13903:SF8">
    <property type="entry name" value="PIRIN"/>
    <property type="match status" value="1"/>
</dbReference>
<dbReference type="Pfam" id="PF05726">
    <property type="entry name" value="Pirin_C"/>
    <property type="match status" value="1"/>
</dbReference>
<feature type="domain" description="Pirin C-terminal" evidence="4">
    <location>
        <begin position="179"/>
        <end position="277"/>
    </location>
</feature>
<comment type="similarity">
    <text evidence="1 2">Belongs to the pirin family.</text>
</comment>
<gene>
    <name evidence="5" type="ORF">GCM10023090_09200</name>
</gene>
<evidence type="ECO:0000313" key="6">
    <source>
        <dbReference type="Proteomes" id="UP001501788"/>
    </source>
</evidence>
<evidence type="ECO:0000256" key="1">
    <source>
        <dbReference type="ARBA" id="ARBA00008416"/>
    </source>
</evidence>
<dbReference type="Gene3D" id="2.60.120.10">
    <property type="entry name" value="Jelly Rolls"/>
    <property type="match status" value="2"/>
</dbReference>
<evidence type="ECO:0000313" key="5">
    <source>
        <dbReference type="EMBL" id="GAA4420919.1"/>
    </source>
</evidence>
<dbReference type="Pfam" id="PF02678">
    <property type="entry name" value="Pirin"/>
    <property type="match status" value="1"/>
</dbReference>
<sequence length="296" mass="31778">MPRVEHPPSISGRQHDLGGGMLVRRLLPSAQRSAVGPFVFMDHFGPSPVGPDAAQDVRPHPHIGLGTLTYLFDGAILHRDSLGTVQLIEPGAINWMRAGRGVVHSERRPPDLPGQWTQHGLQFWLALPLSLEASEPAFEHTPAAQVPLLELDGAQVRLLLGAAWGHQAGVATGVDAVCLDICLPADQTIKIPALAPELAVYAAVGSPSVDGTDLPSGHLQVLAAGCGASLQAGREPVRCVVVGGAALDAPRYLWWNFVSSHRERIVRAADDWEAGRMPVIPGDRERIPLPPRRFKR</sequence>
<reference evidence="6" key="1">
    <citation type="journal article" date="2019" name="Int. J. Syst. Evol. Microbiol.">
        <title>The Global Catalogue of Microorganisms (GCM) 10K type strain sequencing project: providing services to taxonomists for standard genome sequencing and annotation.</title>
        <authorList>
            <consortium name="The Broad Institute Genomics Platform"/>
            <consortium name="The Broad Institute Genome Sequencing Center for Infectious Disease"/>
            <person name="Wu L."/>
            <person name="Ma J."/>
        </authorList>
    </citation>
    <scope>NUCLEOTIDE SEQUENCE [LARGE SCALE GENOMIC DNA]</scope>
    <source>
        <strain evidence="6">JCM 31890</strain>
    </source>
</reference>
<name>A0ABP8L2M5_9BURK</name>
<dbReference type="PANTHER" id="PTHR13903">
    <property type="entry name" value="PIRIN-RELATED"/>
    <property type="match status" value="1"/>
</dbReference>
<dbReference type="InterPro" id="IPR003829">
    <property type="entry name" value="Pirin_N_dom"/>
</dbReference>
<dbReference type="InterPro" id="IPR011051">
    <property type="entry name" value="RmlC_Cupin_sf"/>
</dbReference>